<evidence type="ECO:0000256" key="7">
    <source>
        <dbReference type="ARBA" id="ARBA00023180"/>
    </source>
</evidence>
<dbReference type="EMBL" id="JARAKH010000013">
    <property type="protein sequence ID" value="KAK8397742.1"/>
    <property type="molecule type" value="Genomic_DNA"/>
</dbReference>
<keyword evidence="5 9" id="KW-0472">Membrane</keyword>
<organism evidence="10 11">
    <name type="scientific">Scylla paramamosain</name>
    <name type="common">Mud crab</name>
    <dbReference type="NCBI Taxonomy" id="85552"/>
    <lineage>
        <taxon>Eukaryota</taxon>
        <taxon>Metazoa</taxon>
        <taxon>Ecdysozoa</taxon>
        <taxon>Arthropoda</taxon>
        <taxon>Crustacea</taxon>
        <taxon>Multicrustacea</taxon>
        <taxon>Malacostraca</taxon>
        <taxon>Eumalacostraca</taxon>
        <taxon>Eucarida</taxon>
        <taxon>Decapoda</taxon>
        <taxon>Pleocyemata</taxon>
        <taxon>Brachyura</taxon>
        <taxon>Eubrachyura</taxon>
        <taxon>Portunoidea</taxon>
        <taxon>Portunidae</taxon>
        <taxon>Portuninae</taxon>
        <taxon>Scylla</taxon>
    </lineage>
</organism>
<evidence type="ECO:0000313" key="10">
    <source>
        <dbReference type="EMBL" id="KAK8397742.1"/>
    </source>
</evidence>
<sequence length="182" mass="20527">MPTYGAEHQKFYCQSDSPLLRSLGGLMKTGISLIEGLKRALVRNAGHLDPKKYIRYKILDEFTEADGSTRLYVSRGSVFSTPCGWPIPHDAPYKAQLNWLIVAILEAGLYDKWTADLMRETQHRSQRRQRQRQSADSQGQPESREIHEDGLPALTINHTQGAFIIFLLGLAIATLVFSTELL</sequence>
<evidence type="ECO:0000256" key="8">
    <source>
        <dbReference type="SAM" id="MobiDB-lite"/>
    </source>
</evidence>
<gene>
    <name evidence="10" type="ORF">O3P69_004493</name>
</gene>
<evidence type="ECO:0000256" key="3">
    <source>
        <dbReference type="ARBA" id="ARBA00022692"/>
    </source>
</evidence>
<dbReference type="AlphaFoldDB" id="A0AAW0UHR3"/>
<dbReference type="InterPro" id="IPR052192">
    <property type="entry name" value="Insect_Ionotropic_Sensory_Rcpt"/>
</dbReference>
<dbReference type="Proteomes" id="UP001487740">
    <property type="component" value="Unassembled WGS sequence"/>
</dbReference>
<keyword evidence="7" id="KW-0325">Glycoprotein</keyword>
<feature type="transmembrane region" description="Helical" evidence="9">
    <location>
        <begin position="161"/>
        <end position="179"/>
    </location>
</feature>
<dbReference type="GO" id="GO:0005886">
    <property type="term" value="C:plasma membrane"/>
    <property type="evidence" value="ECO:0007669"/>
    <property type="project" value="UniProtKB-SubCell"/>
</dbReference>
<evidence type="ECO:0000256" key="9">
    <source>
        <dbReference type="SAM" id="Phobius"/>
    </source>
</evidence>
<keyword evidence="3 9" id="KW-0812">Transmembrane</keyword>
<comment type="caution">
    <text evidence="10">The sequence shown here is derived from an EMBL/GenBank/DDBJ whole genome shotgun (WGS) entry which is preliminary data.</text>
</comment>
<evidence type="ECO:0000256" key="2">
    <source>
        <dbReference type="ARBA" id="ARBA00022475"/>
    </source>
</evidence>
<proteinExistence type="predicted"/>
<keyword evidence="4 9" id="KW-1133">Transmembrane helix</keyword>
<dbReference type="PANTHER" id="PTHR42643">
    <property type="entry name" value="IONOTROPIC RECEPTOR 20A-RELATED"/>
    <property type="match status" value="1"/>
</dbReference>
<keyword evidence="11" id="KW-1185">Reference proteome</keyword>
<keyword evidence="6" id="KW-0675">Receptor</keyword>
<evidence type="ECO:0000313" key="11">
    <source>
        <dbReference type="Proteomes" id="UP001487740"/>
    </source>
</evidence>
<evidence type="ECO:0000256" key="6">
    <source>
        <dbReference type="ARBA" id="ARBA00023170"/>
    </source>
</evidence>
<protein>
    <submittedName>
        <fullName evidence="10">Uncharacterized protein</fullName>
    </submittedName>
</protein>
<evidence type="ECO:0000256" key="5">
    <source>
        <dbReference type="ARBA" id="ARBA00023136"/>
    </source>
</evidence>
<reference evidence="10 11" key="1">
    <citation type="submission" date="2023-03" db="EMBL/GenBank/DDBJ databases">
        <title>High-quality genome of Scylla paramamosain provides insights in environmental adaptation.</title>
        <authorList>
            <person name="Zhang L."/>
        </authorList>
    </citation>
    <scope>NUCLEOTIDE SEQUENCE [LARGE SCALE GENOMIC DNA]</scope>
    <source>
        <strain evidence="10">LZ_2023a</strain>
        <tissue evidence="10">Muscle</tissue>
    </source>
</reference>
<evidence type="ECO:0000256" key="1">
    <source>
        <dbReference type="ARBA" id="ARBA00004651"/>
    </source>
</evidence>
<dbReference type="PANTHER" id="PTHR42643:SF24">
    <property type="entry name" value="IONOTROPIC RECEPTOR 60A"/>
    <property type="match status" value="1"/>
</dbReference>
<keyword evidence="2" id="KW-1003">Cell membrane</keyword>
<evidence type="ECO:0000256" key="4">
    <source>
        <dbReference type="ARBA" id="ARBA00022989"/>
    </source>
</evidence>
<name>A0AAW0UHR3_SCYPA</name>
<feature type="region of interest" description="Disordered" evidence="8">
    <location>
        <begin position="121"/>
        <end position="145"/>
    </location>
</feature>
<accession>A0AAW0UHR3</accession>
<comment type="subcellular location">
    <subcellularLocation>
        <location evidence="1">Cell membrane</location>
        <topology evidence="1">Multi-pass membrane protein</topology>
    </subcellularLocation>
</comment>